<dbReference type="Proteomes" id="UP000054995">
    <property type="component" value="Unassembled WGS sequence"/>
</dbReference>
<dbReference type="AlphaFoldDB" id="A0A0V1DKF3"/>
<evidence type="ECO:0000313" key="1">
    <source>
        <dbReference type="EMBL" id="KRY61978.1"/>
    </source>
</evidence>
<sequence>MMSIGQKKFEIQNGFGRTLPDCVFHEILQKSHIELKI</sequence>
<reference evidence="1 2" key="1">
    <citation type="submission" date="2015-01" db="EMBL/GenBank/DDBJ databases">
        <title>Evolution of Trichinella species and genotypes.</title>
        <authorList>
            <person name="Korhonen P.K."/>
            <person name="Edoardo P."/>
            <person name="Giuseppe L.R."/>
            <person name="Gasser R.B."/>
        </authorList>
    </citation>
    <scope>NUCLEOTIDE SEQUENCE [LARGE SCALE GENOMIC DNA]</scope>
    <source>
        <strain evidence="1">ISS470</strain>
    </source>
</reference>
<comment type="caution">
    <text evidence="1">The sequence shown here is derived from an EMBL/GenBank/DDBJ whole genome shotgun (WGS) entry which is preliminary data.</text>
</comment>
<name>A0A0V1DKF3_TRIPS</name>
<keyword evidence="2" id="KW-1185">Reference proteome</keyword>
<protein>
    <submittedName>
        <fullName evidence="1">Uncharacterized protein</fullName>
    </submittedName>
</protein>
<dbReference type="EMBL" id="JYDT01003980">
    <property type="protein sequence ID" value="KRY61978.1"/>
    <property type="molecule type" value="Genomic_DNA"/>
</dbReference>
<gene>
    <name evidence="1" type="ORF">T4D_3338</name>
</gene>
<organism evidence="1 2">
    <name type="scientific">Trichinella pseudospiralis</name>
    <name type="common">Parasitic roundworm</name>
    <dbReference type="NCBI Taxonomy" id="6337"/>
    <lineage>
        <taxon>Eukaryota</taxon>
        <taxon>Metazoa</taxon>
        <taxon>Ecdysozoa</taxon>
        <taxon>Nematoda</taxon>
        <taxon>Enoplea</taxon>
        <taxon>Dorylaimia</taxon>
        <taxon>Trichinellida</taxon>
        <taxon>Trichinellidae</taxon>
        <taxon>Trichinella</taxon>
    </lineage>
</organism>
<proteinExistence type="predicted"/>
<dbReference type="OrthoDB" id="5922306at2759"/>
<evidence type="ECO:0000313" key="2">
    <source>
        <dbReference type="Proteomes" id="UP000054995"/>
    </source>
</evidence>
<accession>A0A0V1DKF3</accession>